<evidence type="ECO:0000259" key="10">
    <source>
        <dbReference type="Pfam" id="PF00712"/>
    </source>
</evidence>
<reference evidence="13 14" key="1">
    <citation type="submission" date="2017-09" db="EMBL/GenBank/DDBJ databases">
        <title>Depth-based differentiation of microbial function through sediment-hosted aquifers and enrichment of novel symbionts in the deep terrestrial subsurface.</title>
        <authorList>
            <person name="Probst A.J."/>
            <person name="Ladd B."/>
            <person name="Jarett J.K."/>
            <person name="Geller-Mcgrath D.E."/>
            <person name="Sieber C.M."/>
            <person name="Emerson J.B."/>
            <person name="Anantharaman K."/>
            <person name="Thomas B.C."/>
            <person name="Malmstrom R."/>
            <person name="Stieglmeier M."/>
            <person name="Klingl A."/>
            <person name="Woyke T."/>
            <person name="Ryan C.M."/>
            <person name="Banfield J.F."/>
        </authorList>
    </citation>
    <scope>NUCLEOTIDE SEQUENCE [LARGE SCALE GENOMIC DNA]</scope>
    <source>
        <strain evidence="13">CG10_big_fil_rev_8_21_14_0_10_46_23</strain>
    </source>
</reference>
<dbReference type="Pfam" id="PF02768">
    <property type="entry name" value="DNA_pol3_beta_3"/>
    <property type="match status" value="1"/>
</dbReference>
<name>A0A2H0R4H5_9BACT</name>
<evidence type="ECO:0000259" key="12">
    <source>
        <dbReference type="Pfam" id="PF02768"/>
    </source>
</evidence>
<dbReference type="SUPFAM" id="SSF55979">
    <property type="entry name" value="DNA clamp"/>
    <property type="match status" value="3"/>
</dbReference>
<dbReference type="GO" id="GO:0003887">
    <property type="term" value="F:DNA-directed DNA polymerase activity"/>
    <property type="evidence" value="ECO:0007669"/>
    <property type="project" value="UniProtKB-UniRule"/>
</dbReference>
<comment type="function">
    <text evidence="9">Confers DNA tethering and processivity to DNA polymerases and other proteins. Acts as a clamp, forming a ring around DNA (a reaction catalyzed by the clamp-loading complex) which diffuses in an ATP-independent manner freely and bidirectionally along dsDNA. Initially characterized for its ability to contact the catalytic subunit of DNA polymerase III (Pol III), a complex, multichain enzyme responsible for most of the replicative synthesis in bacteria; Pol III exhibits 3'-5' exonuclease proofreading activity. The beta chain is required for initiation of replication as well as for processivity of DNA replication.</text>
</comment>
<keyword evidence="5 9" id="KW-0548">Nucleotidyltransferase</keyword>
<dbReference type="CDD" id="cd00140">
    <property type="entry name" value="beta_clamp"/>
    <property type="match status" value="1"/>
</dbReference>
<evidence type="ECO:0000313" key="13">
    <source>
        <dbReference type="EMBL" id="PIR41370.1"/>
    </source>
</evidence>
<dbReference type="PANTHER" id="PTHR30478">
    <property type="entry name" value="DNA POLYMERASE III SUBUNIT BETA"/>
    <property type="match status" value="1"/>
</dbReference>
<dbReference type="GO" id="GO:0005737">
    <property type="term" value="C:cytoplasm"/>
    <property type="evidence" value="ECO:0007669"/>
    <property type="project" value="UniProtKB-SubCell"/>
</dbReference>
<evidence type="ECO:0000256" key="6">
    <source>
        <dbReference type="ARBA" id="ARBA00022705"/>
    </source>
</evidence>
<feature type="domain" description="DNA polymerase III beta sliding clamp C-terminal" evidence="12">
    <location>
        <begin position="242"/>
        <end position="361"/>
    </location>
</feature>
<keyword evidence="4 9" id="KW-0808">Transferase</keyword>
<accession>A0A2H0R4H5</accession>
<dbReference type="InterPro" id="IPR022635">
    <property type="entry name" value="DNA_polIII_beta_C"/>
</dbReference>
<evidence type="ECO:0000256" key="8">
    <source>
        <dbReference type="ARBA" id="ARBA00023125"/>
    </source>
</evidence>
<dbReference type="InterPro" id="IPR001001">
    <property type="entry name" value="DNA_polIII_beta"/>
</dbReference>
<evidence type="ECO:0000256" key="9">
    <source>
        <dbReference type="PIRNR" id="PIRNR000804"/>
    </source>
</evidence>
<evidence type="ECO:0000256" key="4">
    <source>
        <dbReference type="ARBA" id="ARBA00022679"/>
    </source>
</evidence>
<gene>
    <name evidence="13" type="primary">dnaN</name>
    <name evidence="13" type="ORF">COV31_01585</name>
</gene>
<protein>
    <recommendedName>
        <fullName evidence="9">Beta sliding clamp</fullName>
    </recommendedName>
</protein>
<evidence type="ECO:0000256" key="7">
    <source>
        <dbReference type="ARBA" id="ARBA00022932"/>
    </source>
</evidence>
<feature type="domain" description="DNA polymerase III beta sliding clamp N-terminal" evidence="10">
    <location>
        <begin position="1"/>
        <end position="118"/>
    </location>
</feature>
<proteinExistence type="inferred from homology"/>
<dbReference type="SMART" id="SM00480">
    <property type="entry name" value="POL3Bc"/>
    <property type="match status" value="1"/>
</dbReference>
<comment type="subunit">
    <text evidence="9">Forms a ring-shaped head-to-tail homodimer around DNA.</text>
</comment>
<dbReference type="EMBL" id="PCXO01000006">
    <property type="protein sequence ID" value="PIR41370.1"/>
    <property type="molecule type" value="Genomic_DNA"/>
</dbReference>
<dbReference type="NCBIfam" id="TIGR00663">
    <property type="entry name" value="dnan"/>
    <property type="match status" value="1"/>
</dbReference>
<dbReference type="GO" id="GO:0003677">
    <property type="term" value="F:DNA binding"/>
    <property type="evidence" value="ECO:0007669"/>
    <property type="project" value="UniProtKB-UniRule"/>
</dbReference>
<keyword evidence="7 9" id="KW-0239">DNA-directed DNA polymerase</keyword>
<dbReference type="InterPro" id="IPR022637">
    <property type="entry name" value="DNA_polIII_beta_cen"/>
</dbReference>
<dbReference type="GO" id="GO:0008408">
    <property type="term" value="F:3'-5' exonuclease activity"/>
    <property type="evidence" value="ECO:0007669"/>
    <property type="project" value="InterPro"/>
</dbReference>
<dbReference type="PIRSF" id="PIRSF000804">
    <property type="entry name" value="DNA_pol_III_b"/>
    <property type="match status" value="1"/>
</dbReference>
<comment type="caution">
    <text evidence="13">The sequence shown here is derived from an EMBL/GenBank/DDBJ whole genome shotgun (WGS) entry which is preliminary data.</text>
</comment>
<dbReference type="GO" id="GO:0009360">
    <property type="term" value="C:DNA polymerase III complex"/>
    <property type="evidence" value="ECO:0007669"/>
    <property type="project" value="InterPro"/>
</dbReference>
<keyword evidence="3 9" id="KW-0963">Cytoplasm</keyword>
<comment type="subcellular location">
    <subcellularLocation>
        <location evidence="1 9">Cytoplasm</location>
    </subcellularLocation>
</comment>
<comment type="similarity">
    <text evidence="2 9">Belongs to the beta sliding clamp family.</text>
</comment>
<evidence type="ECO:0000259" key="11">
    <source>
        <dbReference type="Pfam" id="PF02767"/>
    </source>
</evidence>
<organism evidence="13 14">
    <name type="scientific">Candidatus Yanofskybacteria bacterium CG10_big_fil_rev_8_21_14_0_10_46_23</name>
    <dbReference type="NCBI Taxonomy" id="1975098"/>
    <lineage>
        <taxon>Bacteria</taxon>
        <taxon>Candidatus Yanofskyibacteriota</taxon>
    </lineage>
</organism>
<dbReference type="Proteomes" id="UP000230232">
    <property type="component" value="Unassembled WGS sequence"/>
</dbReference>
<evidence type="ECO:0000256" key="1">
    <source>
        <dbReference type="ARBA" id="ARBA00004496"/>
    </source>
</evidence>
<dbReference type="Pfam" id="PF02767">
    <property type="entry name" value="DNA_pol3_beta_2"/>
    <property type="match status" value="1"/>
</dbReference>
<evidence type="ECO:0000313" key="14">
    <source>
        <dbReference type="Proteomes" id="UP000230232"/>
    </source>
</evidence>
<sequence length="362" mass="40786">MTVTVNRNNFLKALQATEKIISRNLNLPILSNILIRTEQGRLRLSSTNLEIGVNYWIGAKIEAEGEIAVPARIITDFMQSISDDRVTLTTKKNTLLVNSENFKTQILGFETNEFPIIPTVKSNQIVLINSQTLKNSLNCVVESTSISETRPELTGVFGIVTPNRITFAATDGFRLAEISLNQKNESNFEVIVPRATIYELIRIIGDLDEDLEILVSENQILVKSGEFNVLSRLIEGRYPDYKKIIPNNVISRALFNKDDLQRQIKLSSLFSSSVFDIKIEARTDKTIISAQNQDKGEIHSSIASILKNEPFQVSLNYNYFLDGLKVIDSKKIIVEYTGEGSPLVLKPEEGDKFIYLIMPIRQ</sequence>
<dbReference type="GO" id="GO:0006271">
    <property type="term" value="P:DNA strand elongation involved in DNA replication"/>
    <property type="evidence" value="ECO:0007669"/>
    <property type="project" value="TreeGrafter"/>
</dbReference>
<dbReference type="InterPro" id="IPR046938">
    <property type="entry name" value="DNA_clamp_sf"/>
</dbReference>
<dbReference type="Gene3D" id="3.70.10.10">
    <property type="match status" value="1"/>
</dbReference>
<keyword evidence="6 9" id="KW-0235">DNA replication</keyword>
<keyword evidence="8" id="KW-0238">DNA-binding</keyword>
<dbReference type="Pfam" id="PF00712">
    <property type="entry name" value="DNA_pol3_beta"/>
    <property type="match status" value="1"/>
</dbReference>
<evidence type="ECO:0000256" key="3">
    <source>
        <dbReference type="ARBA" id="ARBA00022490"/>
    </source>
</evidence>
<evidence type="ECO:0000256" key="5">
    <source>
        <dbReference type="ARBA" id="ARBA00022695"/>
    </source>
</evidence>
<dbReference type="Gene3D" id="3.10.150.10">
    <property type="entry name" value="DNA Polymerase III, subunit A, domain 2"/>
    <property type="match status" value="1"/>
</dbReference>
<evidence type="ECO:0000256" key="2">
    <source>
        <dbReference type="ARBA" id="ARBA00010752"/>
    </source>
</evidence>
<dbReference type="AlphaFoldDB" id="A0A2H0R4H5"/>
<dbReference type="PANTHER" id="PTHR30478:SF0">
    <property type="entry name" value="BETA SLIDING CLAMP"/>
    <property type="match status" value="1"/>
</dbReference>
<feature type="domain" description="DNA polymerase III beta sliding clamp central" evidence="11">
    <location>
        <begin position="128"/>
        <end position="240"/>
    </location>
</feature>
<dbReference type="InterPro" id="IPR022634">
    <property type="entry name" value="DNA_polIII_beta_N"/>
</dbReference>